<dbReference type="AlphaFoldDB" id="A0A136J4C9"/>
<dbReference type="Proteomes" id="UP000070501">
    <property type="component" value="Unassembled WGS sequence"/>
</dbReference>
<sequence length="195" mass="21278">MLSSAFNFSREDRSMIRECLRHGRGVPAEDIAQIRQASLMVGAEAWLDLIACAASMMASREQELAAVGEFRDPFEGRDVFGYVARILADQERAVRMRRRQRRGGMGEGRGSEGVHAGNNRTVDAEVSTATSQGAPQVEQGKGLPDKGIKRGSRRAAESPYWLVTPSSANDGAGAGDNCRQDGRGEAKRQRKKAKR</sequence>
<accession>A0A136J4C9</accession>
<organism evidence="2 3">
    <name type="scientific">Microdochium bolleyi</name>
    <dbReference type="NCBI Taxonomy" id="196109"/>
    <lineage>
        <taxon>Eukaryota</taxon>
        <taxon>Fungi</taxon>
        <taxon>Dikarya</taxon>
        <taxon>Ascomycota</taxon>
        <taxon>Pezizomycotina</taxon>
        <taxon>Sordariomycetes</taxon>
        <taxon>Xylariomycetidae</taxon>
        <taxon>Xylariales</taxon>
        <taxon>Microdochiaceae</taxon>
        <taxon>Microdochium</taxon>
    </lineage>
</organism>
<evidence type="ECO:0000256" key="1">
    <source>
        <dbReference type="SAM" id="MobiDB-lite"/>
    </source>
</evidence>
<proteinExistence type="predicted"/>
<feature type="non-terminal residue" evidence="2">
    <location>
        <position position="195"/>
    </location>
</feature>
<feature type="compositionally biased region" description="Basic and acidic residues" evidence="1">
    <location>
        <begin position="178"/>
        <end position="187"/>
    </location>
</feature>
<evidence type="ECO:0000313" key="2">
    <source>
        <dbReference type="EMBL" id="KXJ91964.1"/>
    </source>
</evidence>
<feature type="region of interest" description="Disordered" evidence="1">
    <location>
        <begin position="97"/>
        <end position="195"/>
    </location>
</feature>
<gene>
    <name evidence="2" type="ORF">Micbo1qcDRAFT_162029</name>
</gene>
<reference evidence="3" key="1">
    <citation type="submission" date="2016-02" db="EMBL/GenBank/DDBJ databases">
        <title>Draft genome sequence of Microdochium bolleyi, a fungal endophyte of beachgrass.</title>
        <authorList>
            <consortium name="DOE Joint Genome Institute"/>
            <person name="David A.S."/>
            <person name="May G."/>
            <person name="Haridas S."/>
            <person name="Lim J."/>
            <person name="Wang M."/>
            <person name="Labutti K."/>
            <person name="Lipzen A."/>
            <person name="Barry K."/>
            <person name="Grigoriev I.V."/>
        </authorList>
    </citation>
    <scope>NUCLEOTIDE SEQUENCE [LARGE SCALE GENOMIC DNA]</scope>
    <source>
        <strain evidence="3">J235TASD1</strain>
    </source>
</reference>
<dbReference type="EMBL" id="KQ964249">
    <property type="protein sequence ID" value="KXJ91964.1"/>
    <property type="molecule type" value="Genomic_DNA"/>
</dbReference>
<keyword evidence="3" id="KW-1185">Reference proteome</keyword>
<protein>
    <submittedName>
        <fullName evidence="2">Uncharacterized protein</fullName>
    </submittedName>
</protein>
<dbReference type="InParanoid" id="A0A136J4C9"/>
<name>A0A136J4C9_9PEZI</name>
<evidence type="ECO:0000313" key="3">
    <source>
        <dbReference type="Proteomes" id="UP000070501"/>
    </source>
</evidence>